<dbReference type="InterPro" id="IPR029058">
    <property type="entry name" value="AB_hydrolase_fold"/>
</dbReference>
<reference evidence="2 3" key="1">
    <citation type="journal article" date="2020" name="Int. J. Syst. Evol. Microbiol.">
        <title>Reclassification of Streptomyces castelarensis and Streptomyces sporoclivatus as later heterotypic synonyms of Streptomyces antimycoticus.</title>
        <authorList>
            <person name="Komaki H."/>
            <person name="Tamura T."/>
        </authorList>
    </citation>
    <scope>NUCLEOTIDE SEQUENCE [LARGE SCALE GENOMIC DNA]</scope>
    <source>
        <strain evidence="2 3">NBRC 12839</strain>
    </source>
</reference>
<evidence type="ECO:0000313" key="3">
    <source>
        <dbReference type="Proteomes" id="UP000299290"/>
    </source>
</evidence>
<dbReference type="InterPro" id="IPR052897">
    <property type="entry name" value="Sec-Metab_Biosynth_Hydrolase"/>
</dbReference>
<dbReference type="Gene3D" id="3.40.50.1820">
    <property type="entry name" value="alpha/beta hydrolase"/>
    <property type="match status" value="1"/>
</dbReference>
<keyword evidence="3" id="KW-1185">Reference proteome</keyword>
<dbReference type="InterPro" id="IPR000073">
    <property type="entry name" value="AB_hydrolase_1"/>
</dbReference>
<dbReference type="SUPFAM" id="SSF53474">
    <property type="entry name" value="alpha/beta-Hydrolases"/>
    <property type="match status" value="1"/>
</dbReference>
<dbReference type="EMBL" id="BJHV01000001">
    <property type="protein sequence ID" value="GDY48131.1"/>
    <property type="molecule type" value="Genomic_DNA"/>
</dbReference>
<accession>A0A4D4KG57</accession>
<sequence length="308" mass="33699">MADVAPDGALVHTEPVGQVGDGTGATCLQDFQQGEHAGGRSGHARKYGADTGRLLSGIPPSVWAMATYVLLPGFWLGAWAWRPVAADLRARGHDVHPLSLTGMGERAHLARPDTDVETHITDVLNLIRYEDLHDVVLVGHSYAGAVVVPSVADRMPDRIRRMVFIDGGPLPDGMSQAEFVPPEERTRNAELVREEGHGWQLPPPPWHQLASGVSGLPDGTLERLVRLSVPQPWATATTPVRLTEAWEKLPRLHVLCGFSVEQVRARIATVPAFRHMATESSAYRELPGWHWPMFDRPGELAAILHQTA</sequence>
<dbReference type="PANTHER" id="PTHR37017:SF11">
    <property type="entry name" value="ESTERASE_LIPASE_THIOESTERASE DOMAIN-CONTAINING PROTEIN"/>
    <property type="match status" value="1"/>
</dbReference>
<comment type="caution">
    <text evidence="2">The sequence shown here is derived from an EMBL/GenBank/DDBJ whole genome shotgun (WGS) entry which is preliminary data.</text>
</comment>
<name>A0A4D4KG57_9ACTN</name>
<feature type="domain" description="AB hydrolase-1" evidence="1">
    <location>
        <begin position="69"/>
        <end position="302"/>
    </location>
</feature>
<dbReference type="Pfam" id="PF12697">
    <property type="entry name" value="Abhydrolase_6"/>
    <property type="match status" value="1"/>
</dbReference>
<dbReference type="AlphaFoldDB" id="A0A4D4KG57"/>
<evidence type="ECO:0000313" key="2">
    <source>
        <dbReference type="EMBL" id="GDY48131.1"/>
    </source>
</evidence>
<organism evidence="2 3">
    <name type="scientific">Streptomyces antimycoticus</name>
    <dbReference type="NCBI Taxonomy" id="68175"/>
    <lineage>
        <taxon>Bacteria</taxon>
        <taxon>Bacillati</taxon>
        <taxon>Actinomycetota</taxon>
        <taxon>Actinomycetes</taxon>
        <taxon>Kitasatosporales</taxon>
        <taxon>Streptomycetaceae</taxon>
        <taxon>Streptomyces</taxon>
        <taxon>Streptomyces violaceusniger group</taxon>
    </lineage>
</organism>
<dbReference type="GO" id="GO:0003824">
    <property type="term" value="F:catalytic activity"/>
    <property type="evidence" value="ECO:0007669"/>
    <property type="project" value="UniProtKB-ARBA"/>
</dbReference>
<evidence type="ECO:0000259" key="1">
    <source>
        <dbReference type="Pfam" id="PF12697"/>
    </source>
</evidence>
<dbReference type="Proteomes" id="UP000299290">
    <property type="component" value="Unassembled WGS sequence"/>
</dbReference>
<dbReference type="PANTHER" id="PTHR37017">
    <property type="entry name" value="AB HYDROLASE-1 DOMAIN-CONTAINING PROTEIN-RELATED"/>
    <property type="match status" value="1"/>
</dbReference>
<proteinExistence type="predicted"/>
<protein>
    <submittedName>
        <fullName evidence="2">Esterase</fullName>
    </submittedName>
</protein>
<gene>
    <name evidence="2" type="ORF">SANT12839_090130</name>
</gene>